<dbReference type="NCBIfam" id="NF033617">
    <property type="entry name" value="RND_permease_2"/>
    <property type="match status" value="1"/>
</dbReference>
<evidence type="ECO:0000256" key="6">
    <source>
        <dbReference type="ARBA" id="ARBA00022989"/>
    </source>
</evidence>
<feature type="transmembrane region" description="Helical" evidence="8">
    <location>
        <begin position="733"/>
        <end position="752"/>
    </location>
</feature>
<keyword evidence="6 8" id="KW-1133">Transmembrane helix</keyword>
<evidence type="ECO:0000313" key="10">
    <source>
        <dbReference type="Proteomes" id="UP000823405"/>
    </source>
</evidence>
<keyword evidence="2" id="KW-0813">Transport</keyword>
<feature type="transmembrane region" description="Helical" evidence="8">
    <location>
        <begin position="1082"/>
        <end position="1103"/>
    </location>
</feature>
<dbReference type="GO" id="GO:0005886">
    <property type="term" value="C:plasma membrane"/>
    <property type="evidence" value="ECO:0007669"/>
    <property type="project" value="UniProtKB-SubCell"/>
</dbReference>
<evidence type="ECO:0000256" key="2">
    <source>
        <dbReference type="ARBA" id="ARBA00022448"/>
    </source>
</evidence>
<dbReference type="SUPFAM" id="SSF82714">
    <property type="entry name" value="Multidrug efflux transporter AcrB TolC docking domain, DN and DC subdomains"/>
    <property type="match status" value="4"/>
</dbReference>
<feature type="transmembrane region" description="Helical" evidence="8">
    <location>
        <begin position="1633"/>
        <end position="1659"/>
    </location>
</feature>
<feature type="transmembrane region" description="Helical" evidence="8">
    <location>
        <begin position="1185"/>
        <end position="1208"/>
    </location>
</feature>
<dbReference type="GO" id="GO:0042910">
    <property type="term" value="F:xenobiotic transmembrane transporter activity"/>
    <property type="evidence" value="ECO:0007669"/>
    <property type="project" value="TreeGrafter"/>
</dbReference>
<evidence type="ECO:0000256" key="7">
    <source>
        <dbReference type="ARBA" id="ARBA00023136"/>
    </source>
</evidence>
<evidence type="ECO:0000256" key="5">
    <source>
        <dbReference type="ARBA" id="ARBA00022692"/>
    </source>
</evidence>
<keyword evidence="7 8" id="KW-0472">Membrane</keyword>
<sequence length="1749" mass="187259">MTSAVTAPLERQLGQMPGLKQMSSASSAGASVITLQFNLDLSLDTAEQEVQAAINAANNLLPSDLPAPPIYAKINPADAPILTLALTSATLPLTHVQNLANTQLAQKISQVSGVGLVSLSGGQRPAVRIRANPRALAAYGLTLDSLRLTLGTLNVNTPKGSFDGPSRAYTINANDQLQSADEYANAIIAYKNGRPIKLADVATVIEGAENDKLGAWMNTTPAVILNVQRQPGANVIQTTDSIKALLPQLKQALPAALQVTVLTDRTTTIRASVHDVQFELLLSIALVVLVMFVFLSNFYATLIPSLSVPLSLIGTLAVMYLWGFSLNNLSLMALTIATVQDTGIIQGIAQASQTTSYAAMAHRQQALAAEIMQDPDVLSLSSFIGVDGSNITLNHGRFLINLRPHGQRTAQASDIIRRLQQRVASIAGVSLYMQPVQDLAIDATVSPTQYQFILQNAQADEFEVWLPKLITRLQQSKVLADVATDLQNNGLSIYVKIDRDNAARFGITPATVDNTLYTAFGQRIISTIFTQSNQYRVILEADPVAQQGMSALATLSSIYLPSTTSASGQVPLTAIASLSEQRAPLIVNHLGQFPAATVSFIHPVTILSTLPSAAAGALLALMISGHDLDVIAVIGIVLLIGIVKKNAIMMIDFALEAQRIQKLTPHAAIYQACLLRFRPILMTTLAALFGAIPLMLSSGVGAELRRPLGIAIVGGLIVSQHLMNLSRLFIARPIATTLLSAGIMLAGIFAFFKLPVAPLPQVDFPTISVEASLPGASPEVVATSVTSPLERRLGQIDGVTEMSSSSSSGAAQIILQFELNRNIDSAARDVQAAINAARADLPSHLKQNPSYNKVNPADTPVLILALTSHTLTRGQLYDSAATVLQQALSQIPGIGEVAVSGSANPAVRIELNPHALSQYGISLETVRSALAAANQNMPKGALEHGPQRYQLYTNDQATQASQYRDLIISYRNGAAVRLTDVGKVSDAVENVRTLGLLDNQPAVLVILYRQPGANVIDTIDRVKALLPQLEAALPAAVKITIIADRTKIIHAALKDAGYTLAIAVGLVIFVVFAFLRNARATLIPCIAVPISIIGTFSAMYLLGYSIDNLSLMALTVATGFVVDDAIVVLENISRHIEAGKSPLRAALAGAREVSFTVLSMSISLVAVFLPILLMGGIVGRIFREFALTLSLAIGMSLLVSLTLTPMMCARLLRARKTSAEPAPTGLARTSKRFFEALQRGYQTSLNWSLQHPKLIGLILLATIACNIYLYIAIPKGFFPQQDTGILVGSIRADQNTSFQLMRTKLAQSMAIINADPAIDTIAGFIGGRRANAGFMIISLKPRTERQLTAAQVIERLRPKLNAVAGSRTFLYVSQDIQVGGRQSNAQYQFTLLGESSAELYRWGQKLTEALQHKNQLTDVNSDAQQKGLENMIVIDRASAARFGITPAQISSTLYDAFGQRQVSTIYNSLNQYHVIMGLAPQYTQNPASLNDIYLRTGNSNSAQTMVPLSAFAQYQPGYTPLAVFHQGLFAATTLSFNLPPDKSLSDATALIHGTMNEIGVPATIHGSFEGTAKVFQKSLANQPFLILAAFAAVYIVLGILYESTIHPLTILSTLPSAGVGALLALLLCNTEFSLIALIGVILLIGIVKKNAIIMIDFAIAATRRGSTAREAIFNACLLRFRPIMMTTCAAMLGALPLAFGQGEGAELRRPLGIAIIGGLLVSQILTLYTTPVVYLYLERLRERLARRRA</sequence>
<accession>A0A9P6RP48</accession>
<name>A0A9P6RP48_9FUNG</name>
<evidence type="ECO:0000256" key="3">
    <source>
        <dbReference type="ARBA" id="ARBA00022475"/>
    </source>
</evidence>
<dbReference type="FunFam" id="1.20.1640.10:FF:000001">
    <property type="entry name" value="Efflux pump membrane transporter"/>
    <property type="match status" value="1"/>
</dbReference>
<dbReference type="Pfam" id="PF00873">
    <property type="entry name" value="ACR_tran"/>
    <property type="match status" value="3"/>
</dbReference>
<dbReference type="InterPro" id="IPR027463">
    <property type="entry name" value="AcrB_DN_DC_subdom"/>
</dbReference>
<dbReference type="PANTHER" id="PTHR32063:SF34">
    <property type="entry name" value="MULTIDRUG RESISTANCE PROTEIN MDTC"/>
    <property type="match status" value="1"/>
</dbReference>
<feature type="transmembrane region" description="Helical" evidence="8">
    <location>
        <begin position="1254"/>
        <end position="1273"/>
    </location>
</feature>
<dbReference type="EMBL" id="JAAAIN010000015">
    <property type="protein sequence ID" value="KAG0322945.1"/>
    <property type="molecule type" value="Genomic_DNA"/>
</dbReference>
<feature type="transmembrane region" description="Helical" evidence="8">
    <location>
        <begin position="630"/>
        <end position="655"/>
    </location>
</feature>
<dbReference type="Gene3D" id="3.30.2090.10">
    <property type="entry name" value="Multidrug efflux transporter AcrB TolC docking domain, DN and DC subdomains"/>
    <property type="match status" value="4"/>
</dbReference>
<keyword evidence="4" id="KW-0997">Cell inner membrane</keyword>
<comment type="subcellular location">
    <subcellularLocation>
        <location evidence="1">Cell membrane</location>
        <topology evidence="1">Multi-pass membrane protein</topology>
    </subcellularLocation>
</comment>
<dbReference type="Gene3D" id="3.30.70.1430">
    <property type="entry name" value="Multidrug efflux transporter AcrB pore domain"/>
    <property type="match status" value="4"/>
</dbReference>
<feature type="transmembrane region" description="Helical" evidence="8">
    <location>
        <begin position="1584"/>
        <end position="1601"/>
    </location>
</feature>
<dbReference type="SUPFAM" id="SSF82866">
    <property type="entry name" value="Multidrug efflux transporter AcrB transmembrane domain"/>
    <property type="match status" value="4"/>
</dbReference>
<dbReference type="Proteomes" id="UP000823405">
    <property type="component" value="Unassembled WGS sequence"/>
</dbReference>
<feature type="transmembrane region" description="Helical" evidence="8">
    <location>
        <begin position="600"/>
        <end position="624"/>
    </location>
</feature>
<proteinExistence type="predicted"/>
<evidence type="ECO:0000256" key="8">
    <source>
        <dbReference type="SAM" id="Phobius"/>
    </source>
</evidence>
<reference evidence="9" key="1">
    <citation type="journal article" date="2020" name="Fungal Divers.">
        <title>Resolving the Mortierellaceae phylogeny through synthesis of multi-gene phylogenetics and phylogenomics.</title>
        <authorList>
            <person name="Vandepol N."/>
            <person name="Liber J."/>
            <person name="Desiro A."/>
            <person name="Na H."/>
            <person name="Kennedy M."/>
            <person name="Barry K."/>
            <person name="Grigoriev I.V."/>
            <person name="Miller A.N."/>
            <person name="O'Donnell K."/>
            <person name="Stajich J.E."/>
            <person name="Bonito G."/>
        </authorList>
    </citation>
    <scope>NUCLEOTIDE SEQUENCE</scope>
    <source>
        <strain evidence="9">NVP60</strain>
    </source>
</reference>
<feature type="transmembrane region" description="Helical" evidence="8">
    <location>
        <begin position="1056"/>
        <end position="1075"/>
    </location>
</feature>
<dbReference type="OrthoDB" id="5575708at2759"/>
<feature type="transmembrane region" description="Helical" evidence="8">
    <location>
        <begin position="280"/>
        <end position="300"/>
    </location>
</feature>
<dbReference type="Gene3D" id="1.20.1640.10">
    <property type="entry name" value="Multidrug efflux transporter AcrB transmembrane domain"/>
    <property type="match status" value="3"/>
</dbReference>
<feature type="transmembrane region" description="Helical" evidence="8">
    <location>
        <begin position="675"/>
        <end position="696"/>
    </location>
</feature>
<dbReference type="SUPFAM" id="SSF82693">
    <property type="entry name" value="Multidrug efflux transporter AcrB pore domain, PN1, PN2, PC1 and PC2 subdomains"/>
    <property type="match status" value="6"/>
</dbReference>
<dbReference type="Gene3D" id="3.30.70.1320">
    <property type="entry name" value="Multidrug efflux transporter AcrB pore domain like"/>
    <property type="match status" value="1"/>
</dbReference>
<keyword evidence="5 8" id="KW-0812">Transmembrane</keyword>
<dbReference type="PRINTS" id="PR00702">
    <property type="entry name" value="ACRIFLAVINRP"/>
</dbReference>
<evidence type="ECO:0000256" key="4">
    <source>
        <dbReference type="ARBA" id="ARBA00022519"/>
    </source>
</evidence>
<protein>
    <submittedName>
        <fullName evidence="9">Uncharacterized protein</fullName>
    </submittedName>
</protein>
<dbReference type="PANTHER" id="PTHR32063">
    <property type="match status" value="1"/>
</dbReference>
<evidence type="ECO:0000256" key="1">
    <source>
        <dbReference type="ARBA" id="ARBA00004651"/>
    </source>
</evidence>
<keyword evidence="3" id="KW-1003">Cell membrane</keyword>
<dbReference type="Gene3D" id="3.30.70.1440">
    <property type="entry name" value="Multidrug efflux transporter AcrB pore domain"/>
    <property type="match status" value="1"/>
</dbReference>
<feature type="transmembrane region" description="Helical" evidence="8">
    <location>
        <begin position="306"/>
        <end position="324"/>
    </location>
</feature>
<comment type="caution">
    <text evidence="9">The sequence shown here is derived from an EMBL/GenBank/DDBJ whole genome shotgun (WGS) entry which is preliminary data.</text>
</comment>
<organism evidence="9 10">
    <name type="scientific">Linnemannia gamsii</name>
    <dbReference type="NCBI Taxonomy" id="64522"/>
    <lineage>
        <taxon>Eukaryota</taxon>
        <taxon>Fungi</taxon>
        <taxon>Fungi incertae sedis</taxon>
        <taxon>Mucoromycota</taxon>
        <taxon>Mortierellomycotina</taxon>
        <taxon>Mortierellomycetes</taxon>
        <taxon>Mortierellales</taxon>
        <taxon>Mortierellaceae</taxon>
        <taxon>Linnemannia</taxon>
    </lineage>
</organism>
<feature type="transmembrane region" description="Helical" evidence="8">
    <location>
        <begin position="1680"/>
        <end position="1699"/>
    </location>
</feature>
<evidence type="ECO:0000313" key="9">
    <source>
        <dbReference type="EMBL" id="KAG0322945.1"/>
    </source>
</evidence>
<keyword evidence="10" id="KW-1185">Reference proteome</keyword>
<dbReference type="FunFam" id="3.30.70.1430:FF:000001">
    <property type="entry name" value="Efflux pump membrane transporter"/>
    <property type="match status" value="1"/>
</dbReference>
<feature type="transmembrane region" description="Helical" evidence="8">
    <location>
        <begin position="1711"/>
        <end position="1737"/>
    </location>
</feature>
<feature type="transmembrane region" description="Helical" evidence="8">
    <location>
        <begin position="1153"/>
        <end position="1173"/>
    </location>
</feature>
<gene>
    <name evidence="9" type="ORF">BGZ97_002287</name>
</gene>
<dbReference type="InterPro" id="IPR001036">
    <property type="entry name" value="Acrflvin-R"/>
</dbReference>